<dbReference type="RefSeq" id="WP_012034421.1">
    <property type="nucleotide sequence ID" value="NC_009464.1"/>
</dbReference>
<sequence length="196" mass="22059">MPAAECGPRFKCECCGLCCRRDPYYAVSLLDIQNISMGLGLQPGEFFRRYCDVVTTPGGFRYAVILAPDGCPFLKDGLCGIHQVKPIGCWVFPESSLLPVRDLKKHVNAIPTCAILKMPDDDRPLTADYELLAAREVHFEDTRAYFGQHEIFEEHPWREATDRLIEKLRDAEEIGRRAEALRAMAGKQIATARGKL</sequence>
<dbReference type="Pfam" id="PF03692">
    <property type="entry name" value="CxxCxxCC"/>
    <property type="match status" value="1"/>
</dbReference>
<dbReference type="AlphaFoldDB" id="Q0W0C1"/>
<gene>
    <name evidence="1" type="ORF">RRC479</name>
</gene>
<dbReference type="STRING" id="351160.RRC479"/>
<dbReference type="KEGG" id="rci:RRC479"/>
<dbReference type="GeneID" id="5144582"/>
<evidence type="ECO:0000313" key="2">
    <source>
        <dbReference type="Proteomes" id="UP000000663"/>
    </source>
</evidence>
<dbReference type="PANTHER" id="PTHR35866:SF1">
    <property type="entry name" value="YKGJ FAMILY CYSTEINE CLUSTER PROTEIN"/>
    <property type="match status" value="1"/>
</dbReference>
<reference evidence="1 2" key="1">
    <citation type="journal article" date="2006" name="Science">
        <title>Genome of rice cluster I archaea -- the key methane producers in the rice rhizosphere.</title>
        <authorList>
            <person name="Erkel C."/>
            <person name="Kube M."/>
            <person name="Reinhardt R."/>
            <person name="Liesack W."/>
        </authorList>
    </citation>
    <scope>NUCLEOTIDE SEQUENCE [LARGE SCALE GENOMIC DNA]</scope>
    <source>
        <strain evidence="2">DSM 22066 / NBRC 105507 / MRE50</strain>
    </source>
</reference>
<dbReference type="OrthoDB" id="146800at2157"/>
<keyword evidence="2" id="KW-1185">Reference proteome</keyword>
<protein>
    <recommendedName>
        <fullName evidence="3">Fe-S-cluster oxidoreductase</fullName>
    </recommendedName>
</protein>
<dbReference type="PANTHER" id="PTHR35866">
    <property type="entry name" value="PUTATIVE-RELATED"/>
    <property type="match status" value="1"/>
</dbReference>
<proteinExistence type="predicted"/>
<dbReference type="eggNOG" id="arCOG02579">
    <property type="taxonomic scope" value="Archaea"/>
</dbReference>
<evidence type="ECO:0008006" key="3">
    <source>
        <dbReference type="Google" id="ProtNLM"/>
    </source>
</evidence>
<dbReference type="InterPro" id="IPR005358">
    <property type="entry name" value="Puta_zinc/iron-chelating_dom"/>
</dbReference>
<accession>Q0W0C1</accession>
<evidence type="ECO:0000313" key="1">
    <source>
        <dbReference type="EMBL" id="CAJ38172.1"/>
    </source>
</evidence>
<name>Q0W0C1_METAR</name>
<dbReference type="Proteomes" id="UP000000663">
    <property type="component" value="Chromosome"/>
</dbReference>
<dbReference type="EMBL" id="AM114193">
    <property type="protein sequence ID" value="CAJ38172.1"/>
    <property type="molecule type" value="Genomic_DNA"/>
</dbReference>
<organism evidence="1 2">
    <name type="scientific">Methanocella arvoryzae (strain DSM 22066 / NBRC 105507 / MRE50)</name>
    <dbReference type="NCBI Taxonomy" id="351160"/>
    <lineage>
        <taxon>Archaea</taxon>
        <taxon>Methanobacteriati</taxon>
        <taxon>Methanobacteriota</taxon>
        <taxon>Stenosarchaea group</taxon>
        <taxon>Methanomicrobia</taxon>
        <taxon>Methanocellales</taxon>
        <taxon>Methanocellaceae</taxon>
        <taxon>Methanocella</taxon>
    </lineage>
</organism>